<evidence type="ECO:0000313" key="1">
    <source>
        <dbReference type="EMBL" id="GFO45920.1"/>
    </source>
</evidence>
<accession>A0AAV4DPQ2</accession>
<gene>
    <name evidence="1" type="ORF">PoB_007242500</name>
</gene>
<dbReference type="Proteomes" id="UP000735302">
    <property type="component" value="Unassembled WGS sequence"/>
</dbReference>
<reference evidence="1 2" key="1">
    <citation type="journal article" date="2021" name="Elife">
        <title>Chloroplast acquisition without the gene transfer in kleptoplastic sea slugs, Plakobranchus ocellatus.</title>
        <authorList>
            <person name="Maeda T."/>
            <person name="Takahashi S."/>
            <person name="Yoshida T."/>
            <person name="Shimamura S."/>
            <person name="Takaki Y."/>
            <person name="Nagai Y."/>
            <person name="Toyoda A."/>
            <person name="Suzuki Y."/>
            <person name="Arimoto A."/>
            <person name="Ishii H."/>
            <person name="Satoh N."/>
            <person name="Nishiyama T."/>
            <person name="Hasebe M."/>
            <person name="Maruyama T."/>
            <person name="Minagawa J."/>
            <person name="Obokata J."/>
            <person name="Shigenobu S."/>
        </authorList>
    </citation>
    <scope>NUCLEOTIDE SEQUENCE [LARGE SCALE GENOMIC DNA]</scope>
</reference>
<dbReference type="EMBL" id="BLXT01008089">
    <property type="protein sequence ID" value="GFO45920.1"/>
    <property type="molecule type" value="Genomic_DNA"/>
</dbReference>
<proteinExistence type="predicted"/>
<protein>
    <submittedName>
        <fullName evidence="1">Uncharacterized protein</fullName>
    </submittedName>
</protein>
<evidence type="ECO:0000313" key="2">
    <source>
        <dbReference type="Proteomes" id="UP000735302"/>
    </source>
</evidence>
<name>A0AAV4DPQ2_9GAST</name>
<organism evidence="1 2">
    <name type="scientific">Plakobranchus ocellatus</name>
    <dbReference type="NCBI Taxonomy" id="259542"/>
    <lineage>
        <taxon>Eukaryota</taxon>
        <taxon>Metazoa</taxon>
        <taxon>Spiralia</taxon>
        <taxon>Lophotrochozoa</taxon>
        <taxon>Mollusca</taxon>
        <taxon>Gastropoda</taxon>
        <taxon>Heterobranchia</taxon>
        <taxon>Euthyneura</taxon>
        <taxon>Panpulmonata</taxon>
        <taxon>Sacoglossa</taxon>
        <taxon>Placobranchoidea</taxon>
        <taxon>Plakobranchidae</taxon>
        <taxon>Plakobranchus</taxon>
    </lineage>
</organism>
<dbReference type="AlphaFoldDB" id="A0AAV4DPQ2"/>
<keyword evidence="2" id="KW-1185">Reference proteome</keyword>
<comment type="caution">
    <text evidence="1">The sequence shown here is derived from an EMBL/GenBank/DDBJ whole genome shotgun (WGS) entry which is preliminary data.</text>
</comment>
<sequence>MSMVSQVLCPVLPSARPGSARWTRRLGISQVKKPGIGRTETDGERDKKKTSSYRKNMLSNAEHAHMAQLAVGAANPIRKGMFL</sequence>